<name>A0AAV0Y0P0_9HEMI</name>
<proteinExistence type="predicted"/>
<sequence length="211" mass="24791">MFALDNDTHLPVMIDSPTKTPFIQDLETCRWSCHVHSNSDCSMTYINGIQYHVVEIKPVNRSKYAINEYNRPPPHLRKDLNSSYGNNDFWEPLTAFSMDPPMICAFDKCSQKFDKNALVKIFNTIFRGLHDRNEQFFKYNTPFDMVHKHILTDGFGNFTLCNRHLLFKHSRPKLKYISKLWERGILKTLFPKPDNRACALRRAILGKRSFE</sequence>
<evidence type="ECO:0000313" key="2">
    <source>
        <dbReference type="EMBL" id="CAI6373913.1"/>
    </source>
</evidence>
<gene>
    <name evidence="1" type="ORF">MEUPH1_LOCUS27594</name>
    <name evidence="2" type="ORF">MEUPH1_LOCUS27599</name>
</gene>
<dbReference type="AlphaFoldDB" id="A0AAV0Y0P0"/>
<evidence type="ECO:0000313" key="1">
    <source>
        <dbReference type="EMBL" id="CAI6373906.1"/>
    </source>
</evidence>
<dbReference type="Proteomes" id="UP001160148">
    <property type="component" value="Unassembled WGS sequence"/>
</dbReference>
<keyword evidence="3" id="KW-1185">Reference proteome</keyword>
<comment type="caution">
    <text evidence="1">The sequence shown here is derived from an EMBL/GenBank/DDBJ whole genome shotgun (WGS) entry which is preliminary data.</text>
</comment>
<accession>A0AAV0Y0P0</accession>
<protein>
    <submittedName>
        <fullName evidence="1">Uncharacterized protein</fullName>
    </submittedName>
</protein>
<reference evidence="1 3" key="1">
    <citation type="submission" date="2023-01" db="EMBL/GenBank/DDBJ databases">
        <authorList>
            <person name="Whitehead M."/>
        </authorList>
    </citation>
    <scope>NUCLEOTIDE SEQUENCE [LARGE SCALE GENOMIC DNA]</scope>
</reference>
<dbReference type="EMBL" id="CARXXK010001137">
    <property type="protein sequence ID" value="CAI6373906.1"/>
    <property type="molecule type" value="Genomic_DNA"/>
</dbReference>
<dbReference type="EMBL" id="CARXXK010001137">
    <property type="protein sequence ID" value="CAI6373913.1"/>
    <property type="molecule type" value="Genomic_DNA"/>
</dbReference>
<organism evidence="1 3">
    <name type="scientific">Macrosiphum euphorbiae</name>
    <name type="common">potato aphid</name>
    <dbReference type="NCBI Taxonomy" id="13131"/>
    <lineage>
        <taxon>Eukaryota</taxon>
        <taxon>Metazoa</taxon>
        <taxon>Ecdysozoa</taxon>
        <taxon>Arthropoda</taxon>
        <taxon>Hexapoda</taxon>
        <taxon>Insecta</taxon>
        <taxon>Pterygota</taxon>
        <taxon>Neoptera</taxon>
        <taxon>Paraneoptera</taxon>
        <taxon>Hemiptera</taxon>
        <taxon>Sternorrhyncha</taxon>
        <taxon>Aphidomorpha</taxon>
        <taxon>Aphidoidea</taxon>
        <taxon>Aphididae</taxon>
        <taxon>Macrosiphini</taxon>
        <taxon>Macrosiphum</taxon>
    </lineage>
</organism>
<evidence type="ECO:0000313" key="3">
    <source>
        <dbReference type="Proteomes" id="UP001160148"/>
    </source>
</evidence>